<dbReference type="Pfam" id="PF24629">
    <property type="entry name" value="STATB_N"/>
    <property type="match status" value="1"/>
</dbReference>
<evidence type="ECO:0000313" key="3">
    <source>
        <dbReference type="Proteomes" id="UP001608902"/>
    </source>
</evidence>
<dbReference type="AlphaFoldDB" id="A0ABD6EY23"/>
<dbReference type="InterPro" id="IPR057515">
    <property type="entry name" value="STATB_N"/>
</dbReference>
<dbReference type="EMBL" id="JBGFUD010007335">
    <property type="protein sequence ID" value="MFH4981502.1"/>
    <property type="molecule type" value="Genomic_DNA"/>
</dbReference>
<sequence>MECSDAYQSFSNVASPETPSVDTSFVAKHNISAEIYQCFKDDVDSLLSGKAPAEEHPILMLVGFSNISFYLETSIIYNSITPSNKSVTAEKLSH</sequence>
<reference evidence="2 3" key="1">
    <citation type="submission" date="2024-08" db="EMBL/GenBank/DDBJ databases">
        <title>Gnathostoma spinigerum genome.</title>
        <authorList>
            <person name="Gonzalez-Bertolin B."/>
            <person name="Monzon S."/>
            <person name="Zaballos A."/>
            <person name="Jimenez P."/>
            <person name="Dekumyoy P."/>
            <person name="Varona S."/>
            <person name="Cuesta I."/>
            <person name="Sumanam S."/>
            <person name="Adisakwattana P."/>
            <person name="Gasser R.B."/>
            <person name="Hernandez-Gonzalez A."/>
            <person name="Young N.D."/>
            <person name="Perteguer M.J."/>
        </authorList>
    </citation>
    <scope>NUCLEOTIDE SEQUENCE [LARGE SCALE GENOMIC DNA]</scope>
    <source>
        <strain evidence="2">AL3</strain>
        <tissue evidence="2">Liver</tissue>
    </source>
</reference>
<evidence type="ECO:0000259" key="1">
    <source>
        <dbReference type="Pfam" id="PF24629"/>
    </source>
</evidence>
<proteinExistence type="predicted"/>
<dbReference type="Proteomes" id="UP001608902">
    <property type="component" value="Unassembled WGS sequence"/>
</dbReference>
<gene>
    <name evidence="2" type="ORF">AB6A40_008211</name>
</gene>
<name>A0ABD6EY23_9BILA</name>
<protein>
    <recommendedName>
        <fullName evidence="1">Signal transducer and activator of transcription b N-terminal domain-containing protein</fullName>
    </recommendedName>
</protein>
<accession>A0ABD6EY23</accession>
<feature type="domain" description="Signal transducer and activator of transcription b N-terminal" evidence="1">
    <location>
        <begin position="24"/>
        <end position="60"/>
    </location>
</feature>
<comment type="caution">
    <text evidence="2">The sequence shown here is derived from an EMBL/GenBank/DDBJ whole genome shotgun (WGS) entry which is preliminary data.</text>
</comment>
<keyword evidence="3" id="KW-1185">Reference proteome</keyword>
<evidence type="ECO:0000313" key="2">
    <source>
        <dbReference type="EMBL" id="MFH4981502.1"/>
    </source>
</evidence>
<organism evidence="2 3">
    <name type="scientific">Gnathostoma spinigerum</name>
    <dbReference type="NCBI Taxonomy" id="75299"/>
    <lineage>
        <taxon>Eukaryota</taxon>
        <taxon>Metazoa</taxon>
        <taxon>Ecdysozoa</taxon>
        <taxon>Nematoda</taxon>
        <taxon>Chromadorea</taxon>
        <taxon>Rhabditida</taxon>
        <taxon>Spirurina</taxon>
        <taxon>Gnathostomatomorpha</taxon>
        <taxon>Gnathostomatoidea</taxon>
        <taxon>Gnathostomatidae</taxon>
        <taxon>Gnathostoma</taxon>
    </lineage>
</organism>